<dbReference type="PANTHER" id="PTHR33064:SF37">
    <property type="entry name" value="RIBONUCLEASE H"/>
    <property type="match status" value="1"/>
</dbReference>
<accession>A0A392P7B0</accession>
<dbReference type="Gene3D" id="3.30.70.270">
    <property type="match status" value="1"/>
</dbReference>
<dbReference type="EMBL" id="LXQA010065080">
    <property type="protein sequence ID" value="MCI07349.1"/>
    <property type="molecule type" value="Genomic_DNA"/>
</dbReference>
<keyword evidence="3" id="KW-1185">Reference proteome</keyword>
<reference evidence="2 3" key="1">
    <citation type="journal article" date="2018" name="Front. Plant Sci.">
        <title>Red Clover (Trifolium pratense) and Zigzag Clover (T. medium) - A Picture of Genomic Similarities and Differences.</title>
        <authorList>
            <person name="Dluhosova J."/>
            <person name="Istvanek J."/>
            <person name="Nedelnik J."/>
            <person name="Repkova J."/>
        </authorList>
    </citation>
    <scope>NUCLEOTIDE SEQUENCE [LARGE SCALE GENOMIC DNA]</scope>
    <source>
        <strain evidence="3">cv. 10/8</strain>
        <tissue evidence="2">Leaf</tissue>
    </source>
</reference>
<dbReference type="InterPro" id="IPR051320">
    <property type="entry name" value="Viral_Replic_Matur_Polypro"/>
</dbReference>
<dbReference type="PANTHER" id="PTHR33064">
    <property type="entry name" value="POL PROTEIN"/>
    <property type="match status" value="1"/>
</dbReference>
<dbReference type="Pfam" id="PF17919">
    <property type="entry name" value="RT_RNaseH_2"/>
    <property type="match status" value="1"/>
</dbReference>
<evidence type="ECO:0000313" key="3">
    <source>
        <dbReference type="Proteomes" id="UP000265520"/>
    </source>
</evidence>
<feature type="non-terminal residue" evidence="2">
    <location>
        <position position="132"/>
    </location>
</feature>
<sequence>SKVSAMVDWPTPNSVTSLRGFLGLTGFYRKFIKQYASIAAPLTKLLRKDSFAWSIEAQLAFTSLKHAMTHAPILVSPDFTIPFILETDASGVAMGAVLMQNNHPIAFFSKPFCPRLLRASTYVRELHAITSA</sequence>
<dbReference type="FunFam" id="3.30.70.270:FF:000020">
    <property type="entry name" value="Transposon Tf2-6 polyprotein-like Protein"/>
    <property type="match status" value="1"/>
</dbReference>
<organism evidence="2 3">
    <name type="scientific">Trifolium medium</name>
    <dbReference type="NCBI Taxonomy" id="97028"/>
    <lineage>
        <taxon>Eukaryota</taxon>
        <taxon>Viridiplantae</taxon>
        <taxon>Streptophyta</taxon>
        <taxon>Embryophyta</taxon>
        <taxon>Tracheophyta</taxon>
        <taxon>Spermatophyta</taxon>
        <taxon>Magnoliopsida</taxon>
        <taxon>eudicotyledons</taxon>
        <taxon>Gunneridae</taxon>
        <taxon>Pentapetalae</taxon>
        <taxon>rosids</taxon>
        <taxon>fabids</taxon>
        <taxon>Fabales</taxon>
        <taxon>Fabaceae</taxon>
        <taxon>Papilionoideae</taxon>
        <taxon>50 kb inversion clade</taxon>
        <taxon>NPAAA clade</taxon>
        <taxon>Hologalegina</taxon>
        <taxon>IRL clade</taxon>
        <taxon>Trifolieae</taxon>
        <taxon>Trifolium</taxon>
    </lineage>
</organism>
<dbReference type="Proteomes" id="UP000265520">
    <property type="component" value="Unassembled WGS sequence"/>
</dbReference>
<evidence type="ECO:0000313" key="2">
    <source>
        <dbReference type="EMBL" id="MCI07349.1"/>
    </source>
</evidence>
<dbReference type="InterPro" id="IPR043128">
    <property type="entry name" value="Rev_trsase/Diguanyl_cyclase"/>
</dbReference>
<dbReference type="AlphaFoldDB" id="A0A392P7B0"/>
<name>A0A392P7B0_9FABA</name>
<proteinExistence type="predicted"/>
<dbReference type="SUPFAM" id="SSF56672">
    <property type="entry name" value="DNA/RNA polymerases"/>
    <property type="match status" value="1"/>
</dbReference>
<evidence type="ECO:0000259" key="1">
    <source>
        <dbReference type="Pfam" id="PF17919"/>
    </source>
</evidence>
<dbReference type="InterPro" id="IPR041577">
    <property type="entry name" value="RT_RNaseH_2"/>
</dbReference>
<feature type="non-terminal residue" evidence="2">
    <location>
        <position position="1"/>
    </location>
</feature>
<feature type="domain" description="Reverse transcriptase/retrotransposon-derived protein RNase H-like" evidence="1">
    <location>
        <begin position="53"/>
        <end position="131"/>
    </location>
</feature>
<dbReference type="InterPro" id="IPR043502">
    <property type="entry name" value="DNA/RNA_pol_sf"/>
</dbReference>
<protein>
    <recommendedName>
        <fullName evidence="1">Reverse transcriptase/retrotransposon-derived protein RNase H-like domain-containing protein</fullName>
    </recommendedName>
</protein>
<comment type="caution">
    <text evidence="2">The sequence shown here is derived from an EMBL/GenBank/DDBJ whole genome shotgun (WGS) entry which is preliminary data.</text>
</comment>